<evidence type="ECO:0000256" key="4">
    <source>
        <dbReference type="ARBA" id="ARBA00023136"/>
    </source>
</evidence>
<dbReference type="EMBL" id="BMIB01000002">
    <property type="protein sequence ID" value="GGH64336.1"/>
    <property type="molecule type" value="Genomic_DNA"/>
</dbReference>
<feature type="domain" description="SusD-like N-terminal" evidence="7">
    <location>
        <begin position="13"/>
        <end position="206"/>
    </location>
</feature>
<comment type="similarity">
    <text evidence="2">Belongs to the SusD family.</text>
</comment>
<evidence type="ECO:0000256" key="5">
    <source>
        <dbReference type="ARBA" id="ARBA00023237"/>
    </source>
</evidence>
<gene>
    <name evidence="8" type="ORF">GCM10011379_16270</name>
</gene>
<dbReference type="Gene3D" id="1.25.40.390">
    <property type="match status" value="1"/>
</dbReference>
<dbReference type="InterPro" id="IPR033985">
    <property type="entry name" value="SusD-like_N"/>
</dbReference>
<evidence type="ECO:0000256" key="2">
    <source>
        <dbReference type="ARBA" id="ARBA00006275"/>
    </source>
</evidence>
<dbReference type="GO" id="GO:0009279">
    <property type="term" value="C:cell outer membrane"/>
    <property type="evidence" value="ECO:0007669"/>
    <property type="project" value="UniProtKB-SubCell"/>
</dbReference>
<evidence type="ECO:0000313" key="8">
    <source>
        <dbReference type="EMBL" id="GGH64336.1"/>
    </source>
</evidence>
<reference evidence="8" key="2">
    <citation type="submission" date="2020-09" db="EMBL/GenBank/DDBJ databases">
        <authorList>
            <person name="Sun Q."/>
            <person name="Zhou Y."/>
        </authorList>
    </citation>
    <scope>NUCLEOTIDE SEQUENCE</scope>
    <source>
        <strain evidence="8">CGMCC 1.15290</strain>
    </source>
</reference>
<evidence type="ECO:0000259" key="6">
    <source>
        <dbReference type="Pfam" id="PF07980"/>
    </source>
</evidence>
<protein>
    <submittedName>
        <fullName evidence="8">Starch-binding protein</fullName>
    </submittedName>
</protein>
<accession>A0A917IW06</accession>
<reference evidence="8" key="1">
    <citation type="journal article" date="2014" name="Int. J. Syst. Evol. Microbiol.">
        <title>Complete genome sequence of Corynebacterium casei LMG S-19264T (=DSM 44701T), isolated from a smear-ripened cheese.</title>
        <authorList>
            <consortium name="US DOE Joint Genome Institute (JGI-PGF)"/>
            <person name="Walter F."/>
            <person name="Albersmeier A."/>
            <person name="Kalinowski J."/>
            <person name="Ruckert C."/>
        </authorList>
    </citation>
    <scope>NUCLEOTIDE SEQUENCE</scope>
    <source>
        <strain evidence="8">CGMCC 1.15290</strain>
    </source>
</reference>
<evidence type="ECO:0000313" key="9">
    <source>
        <dbReference type="Proteomes" id="UP000627292"/>
    </source>
</evidence>
<organism evidence="8 9">
    <name type="scientific">Filimonas zeae</name>
    <dbReference type="NCBI Taxonomy" id="1737353"/>
    <lineage>
        <taxon>Bacteria</taxon>
        <taxon>Pseudomonadati</taxon>
        <taxon>Bacteroidota</taxon>
        <taxon>Chitinophagia</taxon>
        <taxon>Chitinophagales</taxon>
        <taxon>Chitinophagaceae</taxon>
        <taxon>Filimonas</taxon>
    </lineage>
</organism>
<dbReference type="SUPFAM" id="SSF48452">
    <property type="entry name" value="TPR-like"/>
    <property type="match status" value="1"/>
</dbReference>
<evidence type="ECO:0000256" key="1">
    <source>
        <dbReference type="ARBA" id="ARBA00004442"/>
    </source>
</evidence>
<feature type="domain" description="RagB/SusD" evidence="6">
    <location>
        <begin position="294"/>
        <end position="549"/>
    </location>
</feature>
<dbReference type="Pfam" id="PF14322">
    <property type="entry name" value="SusD-like_3"/>
    <property type="match status" value="1"/>
</dbReference>
<dbReference type="InterPro" id="IPR012944">
    <property type="entry name" value="SusD_RagB_dom"/>
</dbReference>
<proteinExistence type="inferred from homology"/>
<keyword evidence="3" id="KW-0732">Signal</keyword>
<keyword evidence="4" id="KW-0472">Membrane</keyword>
<dbReference type="Proteomes" id="UP000627292">
    <property type="component" value="Unassembled WGS sequence"/>
</dbReference>
<evidence type="ECO:0000259" key="7">
    <source>
        <dbReference type="Pfam" id="PF14322"/>
    </source>
</evidence>
<comment type="subcellular location">
    <subcellularLocation>
        <location evidence="1">Cell outer membrane</location>
    </subcellularLocation>
</comment>
<dbReference type="AlphaFoldDB" id="A0A917IW06"/>
<keyword evidence="9" id="KW-1185">Reference proteome</keyword>
<dbReference type="InterPro" id="IPR011990">
    <property type="entry name" value="TPR-like_helical_dom_sf"/>
</dbReference>
<sequence>MIAAFGAASCKKDYLDVKKIPADMPVELMYKRYDYIQGIVWNAYSYLPDGFAWLDMEAATDDAYHTFVGNRSHIFNYGVWNQFNNPDGVWANYFNGIFQANLFLKHKGEADLSSIANSIVNNDSTAYKRAVSNLKFMEGECHFLKAFFYFELVKRYGGVPIINEPLDYNKPETWQGLQRNSVDECFKYIASLLDKAAVIIPDSVRTNSATSWYESGRVTYGAIKALKARALLYAASPLYKEAGSTFTWADAAAAAHEVIAMNVFNLDASYANLSGAANVSSAEAIFFRRHGAQNGLERNNFPIVFEGSNGNSLTPSQNFVDEFEVKTGSTSVPFDWNNIAHASSPYANRDPRLAATVVTNGTSFKSTTIQTYIGGNSGQPKLNATKTGYYLSKHVNQSVDLLNNTTTTHQWLYIRYAEVLLNYAEAMLNAYGAAADPQGYGMTALQAINRVRTRSTMPALTDVTADAVVHERRVELGFEGHRWWDMRRWKKANVFAQPVRSITITLNGSNFVYTPTKLEDRVYDASKMNWYPIPQAEITKTGWQQNTGW</sequence>
<name>A0A917IW06_9BACT</name>
<evidence type="ECO:0000256" key="3">
    <source>
        <dbReference type="ARBA" id="ARBA00022729"/>
    </source>
</evidence>
<dbReference type="Pfam" id="PF07980">
    <property type="entry name" value="SusD_RagB"/>
    <property type="match status" value="1"/>
</dbReference>
<comment type="caution">
    <text evidence="8">The sequence shown here is derived from an EMBL/GenBank/DDBJ whole genome shotgun (WGS) entry which is preliminary data.</text>
</comment>
<keyword evidence="5" id="KW-0998">Cell outer membrane</keyword>